<dbReference type="AlphaFoldDB" id="A0AAV7VS77"/>
<proteinExistence type="predicted"/>
<evidence type="ECO:0000313" key="3">
    <source>
        <dbReference type="Proteomes" id="UP001066276"/>
    </source>
</evidence>
<dbReference type="EMBL" id="JANPWB010000003">
    <property type="protein sequence ID" value="KAJ1202929.1"/>
    <property type="molecule type" value="Genomic_DNA"/>
</dbReference>
<feature type="region of interest" description="Disordered" evidence="1">
    <location>
        <begin position="39"/>
        <end position="71"/>
    </location>
</feature>
<protein>
    <submittedName>
        <fullName evidence="2">Uncharacterized protein</fullName>
    </submittedName>
</protein>
<comment type="caution">
    <text evidence="2">The sequence shown here is derived from an EMBL/GenBank/DDBJ whole genome shotgun (WGS) entry which is preliminary data.</text>
</comment>
<name>A0AAV7VS77_PLEWA</name>
<evidence type="ECO:0000313" key="2">
    <source>
        <dbReference type="EMBL" id="KAJ1202929.1"/>
    </source>
</evidence>
<reference evidence="2" key="1">
    <citation type="journal article" date="2022" name="bioRxiv">
        <title>Sequencing and chromosome-scale assembly of the giantPleurodeles waltlgenome.</title>
        <authorList>
            <person name="Brown T."/>
            <person name="Elewa A."/>
            <person name="Iarovenko S."/>
            <person name="Subramanian E."/>
            <person name="Araus A.J."/>
            <person name="Petzold A."/>
            <person name="Susuki M."/>
            <person name="Suzuki K.-i.T."/>
            <person name="Hayashi T."/>
            <person name="Toyoda A."/>
            <person name="Oliveira C."/>
            <person name="Osipova E."/>
            <person name="Leigh N.D."/>
            <person name="Simon A."/>
            <person name="Yun M.H."/>
        </authorList>
    </citation>
    <scope>NUCLEOTIDE SEQUENCE</scope>
    <source>
        <strain evidence="2">20211129_DDA</strain>
        <tissue evidence="2">Liver</tissue>
    </source>
</reference>
<organism evidence="2 3">
    <name type="scientific">Pleurodeles waltl</name>
    <name type="common">Iberian ribbed newt</name>
    <dbReference type="NCBI Taxonomy" id="8319"/>
    <lineage>
        <taxon>Eukaryota</taxon>
        <taxon>Metazoa</taxon>
        <taxon>Chordata</taxon>
        <taxon>Craniata</taxon>
        <taxon>Vertebrata</taxon>
        <taxon>Euteleostomi</taxon>
        <taxon>Amphibia</taxon>
        <taxon>Batrachia</taxon>
        <taxon>Caudata</taxon>
        <taxon>Salamandroidea</taxon>
        <taxon>Salamandridae</taxon>
        <taxon>Pleurodelinae</taxon>
        <taxon>Pleurodeles</taxon>
    </lineage>
</organism>
<evidence type="ECO:0000256" key="1">
    <source>
        <dbReference type="SAM" id="MobiDB-lite"/>
    </source>
</evidence>
<sequence>MSIRPSSPLRNKYHPFKGSLHFEEEEQLEDTFRVLTLASGRKEGPDLETASTQWQPEAEPGENSVELPEEERTLGRLRGSTGVEEDIWNCPFAVTQSRRQQKGSNPKQTRRRLRRLFAVELHLPATI</sequence>
<keyword evidence="3" id="KW-1185">Reference proteome</keyword>
<dbReference type="Proteomes" id="UP001066276">
    <property type="component" value="Chromosome 2_1"/>
</dbReference>
<accession>A0AAV7VS77</accession>
<gene>
    <name evidence="2" type="ORF">NDU88_006724</name>
</gene>